<protein>
    <recommendedName>
        <fullName evidence="3 4">Protein GrpE</fullName>
    </recommendedName>
    <alternativeName>
        <fullName evidence="3">HSP-70 cofactor</fullName>
    </alternativeName>
</protein>
<comment type="similarity">
    <text evidence="1 3 5">Belongs to the GrpE family.</text>
</comment>
<dbReference type="PANTHER" id="PTHR21237">
    <property type="entry name" value="GRPE PROTEIN"/>
    <property type="match status" value="1"/>
</dbReference>
<reference evidence="8 9" key="1">
    <citation type="journal article" date="2022" name="Int. J. Syst. Evol. Microbiol.">
        <title>Apilactobacillus apisilvae sp. nov., Nicolia spurrieriana gen. nov. sp. nov., Bombilactobacillus folatiphilus sp. nov. and Bombilactobacillus thymidiniphilus sp. nov., four new lactic acid bacterial isolates from stingless bees Tetragonula carbonaria and Austroplebeia australis.</title>
        <authorList>
            <person name="Oliphant S.A."/>
            <person name="Watson-Haigh N.S."/>
            <person name="Sumby K.M."/>
            <person name="Gardner J."/>
            <person name="Groom S."/>
            <person name="Jiranek V."/>
        </authorList>
    </citation>
    <scope>NUCLEOTIDE SEQUENCE [LARGE SCALE GENOMIC DNA]</scope>
    <source>
        <strain evidence="8 9">SG4_A1</strain>
    </source>
</reference>
<dbReference type="InterPro" id="IPR009012">
    <property type="entry name" value="GrpE_head"/>
</dbReference>
<proteinExistence type="inferred from homology"/>
<dbReference type="SUPFAM" id="SSF51064">
    <property type="entry name" value="Head domain of nucleotide exchange factor GrpE"/>
    <property type="match status" value="1"/>
</dbReference>
<dbReference type="Gene3D" id="2.30.22.10">
    <property type="entry name" value="Head domain of nucleotide exchange factor GrpE"/>
    <property type="match status" value="1"/>
</dbReference>
<gene>
    <name evidence="3 8" type="primary">grpE</name>
    <name evidence="8" type="ORF">MOO47_06970</name>
</gene>
<dbReference type="CDD" id="cd00446">
    <property type="entry name" value="GrpE"/>
    <property type="match status" value="1"/>
</dbReference>
<evidence type="ECO:0000256" key="2">
    <source>
        <dbReference type="ARBA" id="ARBA00023186"/>
    </source>
</evidence>
<accession>A0ABY4PCM0</accession>
<keyword evidence="2 3" id="KW-0143">Chaperone</keyword>
<evidence type="ECO:0000313" key="8">
    <source>
        <dbReference type="EMBL" id="UQS83508.1"/>
    </source>
</evidence>
<dbReference type="NCBIfam" id="NF010759">
    <property type="entry name" value="PRK14162.1"/>
    <property type="match status" value="1"/>
</dbReference>
<name>A0ABY4PCM0_9LACO</name>
<evidence type="ECO:0000313" key="9">
    <source>
        <dbReference type="Proteomes" id="UP000831947"/>
    </source>
</evidence>
<evidence type="ECO:0000256" key="6">
    <source>
        <dbReference type="SAM" id="Coils"/>
    </source>
</evidence>
<evidence type="ECO:0000256" key="7">
    <source>
        <dbReference type="SAM" id="MobiDB-lite"/>
    </source>
</evidence>
<dbReference type="Proteomes" id="UP000831947">
    <property type="component" value="Chromosome"/>
</dbReference>
<evidence type="ECO:0000256" key="5">
    <source>
        <dbReference type="RuleBase" id="RU004478"/>
    </source>
</evidence>
<dbReference type="EMBL" id="CP093365">
    <property type="protein sequence ID" value="UQS83508.1"/>
    <property type="molecule type" value="Genomic_DNA"/>
</dbReference>
<organism evidence="8 9">
    <name type="scientific">Bombilactobacillus thymidiniphilus</name>
    <dbReference type="NCBI Taxonomy" id="2923363"/>
    <lineage>
        <taxon>Bacteria</taxon>
        <taxon>Bacillati</taxon>
        <taxon>Bacillota</taxon>
        <taxon>Bacilli</taxon>
        <taxon>Lactobacillales</taxon>
        <taxon>Lactobacillaceae</taxon>
        <taxon>Bombilactobacillus</taxon>
    </lineage>
</organism>
<comment type="subcellular location">
    <subcellularLocation>
        <location evidence="3">Cytoplasm</location>
    </subcellularLocation>
</comment>
<comment type="function">
    <text evidence="3 4">Participates actively in the response to hyperosmotic and heat shock by preventing the aggregation of stress-denatured proteins, in association with DnaK and GrpE. It is the nucleotide exchange factor for DnaK and may function as a thermosensor. Unfolded proteins bind initially to DnaJ; upon interaction with the DnaJ-bound protein, DnaK hydrolyzes its bound ATP, resulting in the formation of a stable complex. GrpE releases ADP from DnaK; ATP binding to DnaK triggers the release of the substrate protein, thus completing the reaction cycle. Several rounds of ATP-dependent interactions between DnaJ, DnaK and GrpE are required for fully efficient folding.</text>
</comment>
<keyword evidence="3" id="KW-0963">Cytoplasm</keyword>
<dbReference type="PROSITE" id="PS01071">
    <property type="entry name" value="GRPE"/>
    <property type="match status" value="1"/>
</dbReference>
<dbReference type="NCBIfam" id="NF010738">
    <property type="entry name" value="PRK14140.1"/>
    <property type="match status" value="1"/>
</dbReference>
<evidence type="ECO:0000256" key="1">
    <source>
        <dbReference type="ARBA" id="ARBA00009054"/>
    </source>
</evidence>
<feature type="region of interest" description="Disordered" evidence="7">
    <location>
        <begin position="1"/>
        <end position="33"/>
    </location>
</feature>
<feature type="compositionally biased region" description="Acidic residues" evidence="7">
    <location>
        <begin position="7"/>
        <end position="26"/>
    </location>
</feature>
<dbReference type="SUPFAM" id="SSF58014">
    <property type="entry name" value="Coiled-coil domain of nucleotide exchange factor GrpE"/>
    <property type="match status" value="1"/>
</dbReference>
<evidence type="ECO:0000256" key="4">
    <source>
        <dbReference type="RuleBase" id="RU000639"/>
    </source>
</evidence>
<dbReference type="PANTHER" id="PTHR21237:SF23">
    <property type="entry name" value="GRPE PROTEIN HOMOLOG, MITOCHONDRIAL"/>
    <property type="match status" value="1"/>
</dbReference>
<feature type="coiled-coil region" evidence="6">
    <location>
        <begin position="36"/>
        <end position="70"/>
    </location>
</feature>
<keyword evidence="6" id="KW-0175">Coiled coil</keyword>
<keyword evidence="9" id="KW-1185">Reference proteome</keyword>
<dbReference type="Gene3D" id="3.90.20.20">
    <property type="match status" value="1"/>
</dbReference>
<dbReference type="HAMAP" id="MF_01151">
    <property type="entry name" value="GrpE"/>
    <property type="match status" value="1"/>
</dbReference>
<comment type="subunit">
    <text evidence="3">Homodimer.</text>
</comment>
<dbReference type="InterPro" id="IPR000740">
    <property type="entry name" value="GrpE"/>
</dbReference>
<dbReference type="Pfam" id="PF01025">
    <property type="entry name" value="GrpE"/>
    <property type="match status" value="1"/>
</dbReference>
<dbReference type="PRINTS" id="PR00773">
    <property type="entry name" value="GRPEPROTEIN"/>
</dbReference>
<keyword evidence="3 4" id="KW-0346">Stress response</keyword>
<dbReference type="RefSeq" id="WP_249512734.1">
    <property type="nucleotide sequence ID" value="NZ_CP093365.1"/>
</dbReference>
<evidence type="ECO:0000256" key="3">
    <source>
        <dbReference type="HAMAP-Rule" id="MF_01151"/>
    </source>
</evidence>
<dbReference type="InterPro" id="IPR013805">
    <property type="entry name" value="GrpE_CC"/>
</dbReference>
<sequence length="188" mass="21247">MKQNEINPEEFPSEEDEQIESVDSDQEQPKTDDALVDKLLDANQELEKKLKDSQDQLLRSQAEIQNIKKHNQQDQANLIKYDGQKLATAILPSIDNLQRALQAQAEEHESAIVTGVEMVLKQLQQALSENNITEIVATDVKFDPTLHQAVQMVPADDEHEPETVVQVLQTGYKLKDRVLRPSMVVVAQ</sequence>